<dbReference type="PANTHER" id="PTHR10683:SF31">
    <property type="entry name" value="TRANSALDOLASE"/>
    <property type="match status" value="1"/>
</dbReference>
<reference evidence="13 14" key="1">
    <citation type="submission" date="2015-07" db="EMBL/GenBank/DDBJ databases">
        <title>Genome sequence of Leptolinea tardivitalis DSM 16556.</title>
        <authorList>
            <person name="Hemp J."/>
            <person name="Ward L.M."/>
            <person name="Pace L.A."/>
            <person name="Fischer W.W."/>
        </authorList>
    </citation>
    <scope>NUCLEOTIDE SEQUENCE [LARGE SCALE GENOMIC DNA]</scope>
    <source>
        <strain evidence="13 14">YMTK-2</strain>
    </source>
</reference>
<dbReference type="STRING" id="229920.ADM99_10870"/>
<evidence type="ECO:0000256" key="10">
    <source>
        <dbReference type="ARBA" id="ARBA00048810"/>
    </source>
</evidence>
<keyword evidence="9 11" id="KW-0704">Schiff base</keyword>
<protein>
    <recommendedName>
        <fullName evidence="5 11">Transaldolase</fullName>
        <ecNumber evidence="5 11">2.2.1.2</ecNumber>
    </recommendedName>
</protein>
<evidence type="ECO:0000256" key="4">
    <source>
        <dbReference type="ARBA" id="ARBA00008426"/>
    </source>
</evidence>
<comment type="catalytic activity">
    <reaction evidence="10 11">
        <text>D-sedoheptulose 7-phosphate + D-glyceraldehyde 3-phosphate = D-erythrose 4-phosphate + beta-D-fructose 6-phosphate</text>
        <dbReference type="Rhea" id="RHEA:17053"/>
        <dbReference type="ChEBI" id="CHEBI:16897"/>
        <dbReference type="ChEBI" id="CHEBI:57483"/>
        <dbReference type="ChEBI" id="CHEBI:57634"/>
        <dbReference type="ChEBI" id="CHEBI:59776"/>
        <dbReference type="EC" id="2.2.1.2"/>
    </reaction>
</comment>
<dbReference type="HAMAP" id="MF_00493">
    <property type="entry name" value="Transaldolase_2"/>
    <property type="match status" value="1"/>
</dbReference>
<comment type="pathway">
    <text evidence="12">Carbohydrate degradation; glycolysis; D-glyceraldehyde 3-phosphate and glycerone phosphate from D-glucose: step 2/4.</text>
</comment>
<dbReference type="InterPro" id="IPR001585">
    <property type="entry name" value="TAL/FSA"/>
</dbReference>
<dbReference type="InterPro" id="IPR004732">
    <property type="entry name" value="Transaldolase_2"/>
</dbReference>
<evidence type="ECO:0000256" key="11">
    <source>
        <dbReference type="HAMAP-Rule" id="MF_00493"/>
    </source>
</evidence>
<dbReference type="NCBIfam" id="NF002881">
    <property type="entry name" value="PRK03343.1"/>
    <property type="match status" value="1"/>
</dbReference>
<dbReference type="GO" id="GO:0097367">
    <property type="term" value="F:carbohydrate derivative binding"/>
    <property type="evidence" value="ECO:0007669"/>
    <property type="project" value="InterPro"/>
</dbReference>
<evidence type="ECO:0000313" key="13">
    <source>
        <dbReference type="EMBL" id="KPL71898.1"/>
    </source>
</evidence>
<feature type="active site" description="Schiff-base intermediate with substrate" evidence="11">
    <location>
        <position position="141"/>
    </location>
</feature>
<name>A0A0N8GL98_9CHLR</name>
<evidence type="ECO:0000256" key="8">
    <source>
        <dbReference type="ARBA" id="ARBA00023126"/>
    </source>
</evidence>
<dbReference type="Pfam" id="PF00342">
    <property type="entry name" value="PGI"/>
    <property type="match status" value="1"/>
</dbReference>
<dbReference type="UniPathway" id="UPA00109">
    <property type="reaction ID" value="UER00181"/>
</dbReference>
<dbReference type="EMBL" id="LGCK01000010">
    <property type="protein sequence ID" value="KPL71898.1"/>
    <property type="molecule type" value="Genomic_DNA"/>
</dbReference>
<dbReference type="PROSITE" id="PS51463">
    <property type="entry name" value="P_GLUCOSE_ISOMERASE_3"/>
    <property type="match status" value="1"/>
</dbReference>
<dbReference type="PANTHER" id="PTHR10683">
    <property type="entry name" value="TRANSALDOLASE"/>
    <property type="match status" value="1"/>
</dbReference>
<evidence type="ECO:0000256" key="12">
    <source>
        <dbReference type="RuleBase" id="RU000612"/>
    </source>
</evidence>
<dbReference type="GO" id="GO:0004801">
    <property type="term" value="F:transaldolase activity"/>
    <property type="evidence" value="ECO:0007669"/>
    <property type="project" value="UniProtKB-UniRule"/>
</dbReference>
<dbReference type="PATRIC" id="fig|229920.5.peg.2090"/>
<comment type="catalytic activity">
    <reaction evidence="12">
        <text>alpha-D-glucose 6-phosphate = beta-D-fructose 6-phosphate</text>
        <dbReference type="Rhea" id="RHEA:11816"/>
        <dbReference type="ChEBI" id="CHEBI:57634"/>
        <dbReference type="ChEBI" id="CHEBI:58225"/>
        <dbReference type="EC" id="5.3.1.9"/>
    </reaction>
</comment>
<keyword evidence="12" id="KW-0413">Isomerase</keyword>
<dbReference type="GO" id="GO:0006096">
    <property type="term" value="P:glycolytic process"/>
    <property type="evidence" value="ECO:0007669"/>
    <property type="project" value="UniProtKB-UniPathway"/>
</dbReference>
<organism evidence="13 14">
    <name type="scientific">Leptolinea tardivitalis</name>
    <dbReference type="NCBI Taxonomy" id="229920"/>
    <lineage>
        <taxon>Bacteria</taxon>
        <taxon>Bacillati</taxon>
        <taxon>Chloroflexota</taxon>
        <taxon>Anaerolineae</taxon>
        <taxon>Anaerolineales</taxon>
        <taxon>Anaerolineaceae</taxon>
        <taxon>Leptolinea</taxon>
    </lineage>
</organism>
<comment type="subcellular location">
    <subcellularLocation>
        <location evidence="2 11">Cytoplasm</location>
    </subcellularLocation>
</comment>
<dbReference type="Gene3D" id="3.40.50.10490">
    <property type="entry name" value="Glucose-6-phosphate isomerase like protein, domain 1"/>
    <property type="match status" value="3"/>
</dbReference>
<keyword evidence="12" id="KW-0324">Glycolysis</keyword>
<dbReference type="NCBIfam" id="NF007080">
    <property type="entry name" value="PRK09533.1"/>
    <property type="match status" value="1"/>
</dbReference>
<evidence type="ECO:0000256" key="3">
    <source>
        <dbReference type="ARBA" id="ARBA00004857"/>
    </source>
</evidence>
<comment type="pathway">
    <text evidence="3 11">Carbohydrate degradation; pentose phosphate pathway; D-glyceraldehyde 3-phosphate and beta-D-fructose 6-phosphate from D-ribose 5-phosphate and D-xylulose 5-phosphate (non-oxidative stage): step 2/3.</text>
</comment>
<dbReference type="Proteomes" id="UP000050430">
    <property type="component" value="Unassembled WGS sequence"/>
</dbReference>
<dbReference type="InterPro" id="IPR001672">
    <property type="entry name" value="G6P_Isomerase"/>
</dbReference>
<evidence type="ECO:0000256" key="5">
    <source>
        <dbReference type="ARBA" id="ARBA00013151"/>
    </source>
</evidence>
<dbReference type="Pfam" id="PF00923">
    <property type="entry name" value="TAL_FSA"/>
    <property type="match status" value="1"/>
</dbReference>
<dbReference type="InterPro" id="IPR046348">
    <property type="entry name" value="SIS_dom_sf"/>
</dbReference>
<sequence length="926" mass="100783">MSKSSLQQLVDAGQSPWLDNIDRRLLKDGGLAKLIADGDITGVTSNPTIFNNAIGGSRIYDETIQPMALAGNDPESIFYQLAIEDIRQAADLFRPIYDQTNGADGYVSLEVSPKLARSTKKTVEEAKRLWKLLNRPNVMIKIPATLQGLPAITAVIAEGINVNVTLIFSIERYQAVAEAYIRGLEKRVKAKKPIDHIASCASFFVSRIDTKVDGQLRKIVEAGGSNSKLASELMGKAAVSTCKTVFGIFEETFASERFQKLAAKGGRIQRTLWASTSMKNPAYRDVLYVESLIGANTINTMPPGTVKAFKDHGQVGKGANEGKAEAAKVLADLPKAGIDMMEVSAQLEDEGVKSFIASYKELLKTIDKRSKEFRKSMGNLAVPVENAIKALKEKDFVARMENKDASLWTMDPAGQKEIGIRLGWLAAPAKGAAIIESIKPLLAECKEEGMSRILLLGMGGSSLGVETMSLILGTGEAGMELKILDMTNPDQVLAAAHWASLKKTLFFVGSKSGSTSESNAFMDYFWEKAQKTLGKKAGRHFIAITDPETSLSKVAEERGFRKVLLSDPEVGGRYSALTMFGLAPSVLMGQDTDKLLETALSMSELCSSSTPIERNPGIMLGAFIAAGVLKGKDKVTLITDPELAAFGPWVEQLIAESSGKNGKGIVPVDAEPKLDFYSTDRVFVYLRLNGKNERRAAKARRAGHPLLVLPWNSGYDLGGAFVQWEVATTAACCLMGVNPFDQPDVQESKVRTKQLTDAYLKDGKLNMGSPIWENEVAAIYGDHLNGIDSAKSLSDVLSVFLKQVQIGDYVGVNAYVPRNDRTMNEFTKFRSAITKKTVTPTTLGYGPRFQHSTGQLHKGGANNGLFIEITAEPSADAEIPGWKMPFSVLEAAQALGDFDTLQSRKRRVIRIHFKKPFGRGMLPEIK</sequence>
<gene>
    <name evidence="11" type="primary">tal</name>
    <name evidence="13" type="ORF">ADM99_10870</name>
</gene>
<dbReference type="UniPathway" id="UPA00115">
    <property type="reaction ID" value="UER00414"/>
</dbReference>
<dbReference type="RefSeq" id="WP_062420570.1">
    <property type="nucleotide sequence ID" value="NZ_BBYA01000002.1"/>
</dbReference>
<keyword evidence="12" id="KW-0312">Gluconeogenesis</keyword>
<evidence type="ECO:0000256" key="1">
    <source>
        <dbReference type="ARBA" id="ARBA00003518"/>
    </source>
</evidence>
<proteinExistence type="inferred from homology"/>
<evidence type="ECO:0000256" key="9">
    <source>
        <dbReference type="ARBA" id="ARBA00023270"/>
    </source>
</evidence>
<comment type="similarity">
    <text evidence="12">Belongs to the GPI family.</text>
</comment>
<evidence type="ECO:0000313" key="14">
    <source>
        <dbReference type="Proteomes" id="UP000050430"/>
    </source>
</evidence>
<keyword evidence="8 11" id="KW-0570">Pentose shunt</keyword>
<dbReference type="CDD" id="cd00955">
    <property type="entry name" value="Transaldolase_like"/>
    <property type="match status" value="1"/>
</dbReference>
<comment type="similarity">
    <text evidence="4 11">Belongs to the transaldolase family. Type 2 subfamily.</text>
</comment>
<keyword evidence="14" id="KW-1185">Reference proteome</keyword>
<dbReference type="NCBIfam" id="TIGR00876">
    <property type="entry name" value="tal_mycobact"/>
    <property type="match status" value="1"/>
</dbReference>
<dbReference type="OrthoDB" id="140919at2"/>
<evidence type="ECO:0000256" key="7">
    <source>
        <dbReference type="ARBA" id="ARBA00022679"/>
    </source>
</evidence>
<evidence type="ECO:0000256" key="6">
    <source>
        <dbReference type="ARBA" id="ARBA00022490"/>
    </source>
</evidence>
<dbReference type="GO" id="GO:0004347">
    <property type="term" value="F:glucose-6-phosphate isomerase activity"/>
    <property type="evidence" value="ECO:0007669"/>
    <property type="project" value="UniProtKB-EC"/>
</dbReference>
<dbReference type="Gene3D" id="3.20.20.70">
    <property type="entry name" value="Aldolase class I"/>
    <property type="match status" value="1"/>
</dbReference>
<comment type="function">
    <text evidence="1 11">Transaldolase is important for the balance of metabolites in the pentose-phosphate pathway.</text>
</comment>
<accession>A0A0N8GL98</accession>
<dbReference type="PRINTS" id="PR00662">
    <property type="entry name" value="G6PISOMERASE"/>
</dbReference>
<dbReference type="GO" id="GO:0006098">
    <property type="term" value="P:pentose-phosphate shunt"/>
    <property type="evidence" value="ECO:0007669"/>
    <property type="project" value="UniProtKB-UniRule"/>
</dbReference>
<dbReference type="SUPFAM" id="SSF51569">
    <property type="entry name" value="Aldolase"/>
    <property type="match status" value="1"/>
</dbReference>
<dbReference type="PROSITE" id="PS01054">
    <property type="entry name" value="TRANSALDOLASE_1"/>
    <property type="match status" value="1"/>
</dbReference>
<dbReference type="SUPFAM" id="SSF53697">
    <property type="entry name" value="SIS domain"/>
    <property type="match status" value="1"/>
</dbReference>
<dbReference type="PROSITE" id="PS00958">
    <property type="entry name" value="TRANSALDOLASE_2"/>
    <property type="match status" value="1"/>
</dbReference>
<dbReference type="InterPro" id="IPR018225">
    <property type="entry name" value="Transaldolase_AS"/>
</dbReference>
<dbReference type="GO" id="GO:0006094">
    <property type="term" value="P:gluconeogenesis"/>
    <property type="evidence" value="ECO:0007669"/>
    <property type="project" value="UniProtKB-KW"/>
</dbReference>
<dbReference type="AlphaFoldDB" id="A0A0N8GL98"/>
<dbReference type="InterPro" id="IPR013785">
    <property type="entry name" value="Aldolase_TIM"/>
</dbReference>
<comment type="caution">
    <text evidence="13">The sequence shown here is derived from an EMBL/GenBank/DDBJ whole genome shotgun (WGS) entry which is preliminary data.</text>
</comment>
<evidence type="ECO:0000256" key="2">
    <source>
        <dbReference type="ARBA" id="ARBA00004496"/>
    </source>
</evidence>
<dbReference type="GO" id="GO:0005737">
    <property type="term" value="C:cytoplasm"/>
    <property type="evidence" value="ECO:0007669"/>
    <property type="project" value="UniProtKB-SubCell"/>
</dbReference>
<dbReference type="EC" id="2.2.1.2" evidence="5 11"/>
<keyword evidence="6 11" id="KW-0963">Cytoplasm</keyword>
<keyword evidence="7 11" id="KW-0808">Transferase</keyword>